<feature type="region of interest" description="Disordered" evidence="10">
    <location>
        <begin position="274"/>
        <end position="302"/>
    </location>
</feature>
<evidence type="ECO:0000256" key="9">
    <source>
        <dbReference type="RuleBase" id="RU364085"/>
    </source>
</evidence>
<feature type="compositionally biased region" description="Basic and acidic residues" evidence="10">
    <location>
        <begin position="1810"/>
        <end position="1833"/>
    </location>
</feature>
<dbReference type="GO" id="GO:0009706">
    <property type="term" value="C:chloroplast inner membrane"/>
    <property type="evidence" value="ECO:0007669"/>
    <property type="project" value="UniProtKB-SubCell"/>
</dbReference>
<evidence type="ECO:0000256" key="6">
    <source>
        <dbReference type="ARBA" id="ARBA00022927"/>
    </source>
</evidence>
<keyword evidence="9" id="KW-1001">Plastid inner membrane</keyword>
<dbReference type="RefSeq" id="YP_009634442.1">
    <property type="nucleotide sequence ID" value="NC_042273.1"/>
</dbReference>
<keyword evidence="9 11" id="KW-0934">Plastid</keyword>
<comment type="similarity">
    <text evidence="2 9">Belongs to the TIC214 family.</text>
</comment>
<feature type="transmembrane region" description="Helical" evidence="9">
    <location>
        <begin position="58"/>
        <end position="78"/>
    </location>
</feature>
<geneLocation type="chloroplast" evidence="11"/>
<feature type="region of interest" description="Disordered" evidence="10">
    <location>
        <begin position="1593"/>
        <end position="1661"/>
    </location>
</feature>
<evidence type="ECO:0000256" key="8">
    <source>
        <dbReference type="ARBA" id="ARBA00029978"/>
    </source>
</evidence>
<dbReference type="GeneID" id="40147681"/>
<evidence type="ECO:0000256" key="10">
    <source>
        <dbReference type="SAM" id="MobiDB-lite"/>
    </source>
</evidence>
<comment type="subunit">
    <text evidence="3 9">Part of the Tic complex.</text>
</comment>
<dbReference type="PANTHER" id="PTHR33163">
    <property type="entry name" value="PROTEIN TIC 214-RELATED"/>
    <property type="match status" value="1"/>
</dbReference>
<dbReference type="EMBL" id="MH817873">
    <property type="protein sequence ID" value="QBS49384.1"/>
    <property type="molecule type" value="Genomic_DNA"/>
</dbReference>
<evidence type="ECO:0000256" key="4">
    <source>
        <dbReference type="ARBA" id="ARBA00016640"/>
    </source>
</evidence>
<evidence type="ECO:0000313" key="11">
    <source>
        <dbReference type="EMBL" id="QBS49383.1"/>
    </source>
</evidence>
<comment type="function">
    <text evidence="9">Involved in protein precursor import into chloroplasts. May be part of an intermediate translocation complex acting as a protein-conducting channel at the inner envelope.</text>
</comment>
<keyword evidence="9" id="KW-0813">Transport</keyword>
<accession>A0A4D5Y0P6</accession>
<keyword evidence="5 9" id="KW-0812">Transmembrane</keyword>
<feature type="transmembrane region" description="Helical" evidence="9">
    <location>
        <begin position="131"/>
        <end position="151"/>
    </location>
</feature>
<proteinExistence type="inferred from homology"/>
<feature type="compositionally biased region" description="Basic and acidic residues" evidence="10">
    <location>
        <begin position="1076"/>
        <end position="1086"/>
    </location>
</feature>
<feature type="compositionally biased region" description="Basic and acidic residues" evidence="10">
    <location>
        <begin position="1598"/>
        <end position="1611"/>
    </location>
</feature>
<feature type="transmembrane region" description="Helical" evidence="9">
    <location>
        <begin position="90"/>
        <end position="110"/>
    </location>
</feature>
<dbReference type="RefSeq" id="YP_009634430.1">
    <property type="nucleotide sequence ID" value="NC_042273.1"/>
</dbReference>
<feature type="transmembrane region" description="Helical" evidence="9">
    <location>
        <begin position="171"/>
        <end position="199"/>
    </location>
</feature>
<dbReference type="GeneID" id="40147730"/>
<keyword evidence="9 11" id="KW-0150">Chloroplast</keyword>
<feature type="compositionally biased region" description="Basic and acidic residues" evidence="10">
    <location>
        <begin position="805"/>
        <end position="815"/>
    </location>
</feature>
<feature type="region of interest" description="Disordered" evidence="10">
    <location>
        <begin position="1076"/>
        <end position="1108"/>
    </location>
</feature>
<protein>
    <recommendedName>
        <fullName evidence="4 9">Protein TIC 214</fullName>
    </recommendedName>
    <alternativeName>
        <fullName evidence="8 9">Translocon at the inner envelope membrane of chloroplasts 214</fullName>
    </alternativeName>
</protein>
<comment type="subcellular location">
    <subcellularLocation>
        <location evidence="1">Plastid membrane</location>
        <topology evidence="1">Multi-pass membrane protein</topology>
    </subcellularLocation>
    <subcellularLocation>
        <location evidence="9">Plastid</location>
        <location evidence="9">Chloroplast inner membrane</location>
    </subcellularLocation>
</comment>
<keyword evidence="9" id="KW-0472">Membrane</keyword>
<feature type="compositionally biased region" description="Acidic residues" evidence="10">
    <location>
        <begin position="1621"/>
        <end position="1632"/>
    </location>
</feature>
<evidence type="ECO:0000256" key="5">
    <source>
        <dbReference type="ARBA" id="ARBA00022692"/>
    </source>
</evidence>
<evidence type="ECO:0000256" key="3">
    <source>
        <dbReference type="ARBA" id="ARBA00011510"/>
    </source>
</evidence>
<keyword evidence="6 9" id="KW-0653">Protein transport</keyword>
<name>A0A4D5Y0P6_9LAMI</name>
<feature type="compositionally biased region" description="Acidic residues" evidence="10">
    <location>
        <begin position="281"/>
        <end position="302"/>
    </location>
</feature>
<dbReference type="Pfam" id="PF05758">
    <property type="entry name" value="Ycf1"/>
    <property type="match status" value="2"/>
</dbReference>
<dbReference type="PANTHER" id="PTHR33163:SF40">
    <property type="entry name" value="PROTEIN TIC 214"/>
    <property type="match status" value="1"/>
</dbReference>
<gene>
    <name evidence="11" type="primary">ycf1</name>
    <name evidence="9" type="synonym">TIC214</name>
</gene>
<feature type="compositionally biased region" description="Basic and acidic residues" evidence="10">
    <location>
        <begin position="1637"/>
        <end position="1648"/>
    </location>
</feature>
<keyword evidence="7 9" id="KW-1133">Transmembrane helix</keyword>
<feature type="transmembrane region" description="Helical" evidence="9">
    <location>
        <begin position="27"/>
        <end position="46"/>
    </location>
</feature>
<evidence type="ECO:0000256" key="1">
    <source>
        <dbReference type="ARBA" id="ARBA00004446"/>
    </source>
</evidence>
<sequence length="1952" mass="233228">MLFPLFLRSNLVSLCIQIVNSVVVVGLYYGFLTTFSIGLSYLFLLRAQVMEEGTEKKVSATTGFITGQLMMFISIYYAPLHRALARPHTITTVVLPYLFVYLIFYINKYIVLRPGSTTRNSMLNTKSMRNFSIQCVFLNNLIFQLFNHFILPSSMVARLVNIYMFRCNNKMLFVTSSFVGWLIGHILFWKWLGLVLVWIRQNRSIHIRSNKYIRFYKHIKFNKYLVSEWVDRSFHILLVLICLYLCKIPSPLLSKKFHGSPKYLEKRTKRERLKERGKSEEEGDVEDEDEDGEEEEEIDESEEIRVNGELFKSLVTHFFDPNRFATHFFDPNRWNRPFRYIKNDQFDNAFRNEMSQYFFDTCPSAGKERISFTYPPSLSTFWEMIERRISLPTLDKFSSNELSNHWVYTNEQKSNNLKNEFVNRIEALDKESVSLNRLETTSRLCIDNTTKEYLPQPYDPFLNGPYRRTITKTKSLSPEIKKTSIDNLEIEETLTDDFIDKVGINRIHSILLPDIPDTDYQKLEDQFDKKQLPIEIVDLLTFSSEFGKKKGQKSESNFISGALSVFSDEKEVRIDEEGKIDEEKGPKYLEYLENRIETDTDDENIHEKIDEDSIQEIRKKASRWRYNSTSELDQAYGEQEKKEPIYNEIRSRDAKRVIVLTKEKQEPADDETEEPTDIDKIIFPERGDYRRDLIWGSIRAQRRKIVNWKTFQGRGHSPLFLDRIKSLRNNFVDFFLDIVDFFEPIFRIIRNLLILLINLIRKRLAFKILEQREEQQTNREEKKNRKKDEKNEENQKTEEEDEKNEENQKTEEEGDREHRMWISEFWTIIEYAQEVRGCLLLTHSFIRRKILIPSLIIVKNIGRMLLFQRPEWYEDLEDWKKESHVRCTYEGLPLSETDFPENWLEEGIQIKILFPFRLKPWHVPESDSDKNRKKGEESEKVDFCFLTVYGTETNLPFGYSRIPPAIFKSFFKPIFQELKRKMRNCKKKIFKLGKMLFQKVKGKTKFLPKVARKVSTFAKKWVRKSIILWKKIREGLKRIQELPKKVKVKKVIEFLKRNPNFLLFRAKQSREVEVYKSSETKKERDPITSNQMIPDQISSPSSTNSENKMKDLTNRANKARNEIERIRKEKKKKKMSLKKTSSNAKRLQRIKDRLIRKLPVYLKLFIQRIYTGIFFSIINIRRMSQKFFLESIKKIRNKFIQDQEKNRKDLPPFIYTIKNRKESLYTNNSKQNSHIFYDLSYLSQAYVFYKLSQIQVSNLDKLKSVLQYQGIPFFLRSEIKDSLKTQGIVHSKLRDKRLPSSEMNQWKNWLRGHYQYDLSKIRWSRLIPQRWRNRVHRMVKRKNFNKRNFYEKYEKDQLIDYKKENICEVSNPNIKDDNFIKNCKYDLLSSKSINSENKKDFLISRSPFDKLSFNSNTALFDLLMDRVGGTSININNFTGTGDIPYTEKTPDRKYFDWKMIHFGFITQKVDIENWITIDVNRNQKDNRNQKTPILTTSYVSNYFQIIYKIDKKTKEKILNLDFIRIPEMNPSNSSKGFWSWMGMNEKHPILMKMGWDFFPEFFLPYNIYKRKPWLIPSQLLLLDLNNNSIDADNNEINADNKKNAKNADNKKNAKNWNNNEIDADNNEIDADNNEINADNKKNAKKEDSAESTTKKGQSKKERREELYAALRRYFHFQLKWHGDFGPDVIQKLELNWEIYSLLYRLLEDQNPRKGKARDPKSMLRSSIYSGELSLDLLLTALEKIPDLKLALERGEGMFIVEPIRWFRKKNGQFIMYQTIGISLVHNNKHEIHQKYREKRYGSKTNFDESIPPHERITRNDERIPTNDEDERRNKRLTKNYERITRNADKNHLDLLVPENIFSFRRRRKLRILNCLNSKNRNDVDRNPVFCNEKNSSQDLDREKNLLMKLKFFLWPNYRLEDLACMNRYWFDTNNGSRFSMLRIRLYPRLKIR</sequence>
<dbReference type="GO" id="GO:0015031">
    <property type="term" value="P:protein transport"/>
    <property type="evidence" value="ECO:0007669"/>
    <property type="project" value="UniProtKB-KW"/>
</dbReference>
<reference evidence="11" key="1">
    <citation type="journal article" date="2019" name="Mol. Ecol. Resour.">
        <title>Phylogenomics using low-depth whole genome sequencing: A case study with the olive tribe.</title>
        <authorList>
            <person name="Olofsson J.K."/>
            <person name="Cantera I."/>
            <person name="Van de Paer C."/>
            <person name="Hong-Wa C."/>
            <person name="Zedane L."/>
            <person name="Dunning L.T."/>
            <person name="Alberti A."/>
            <person name="Christin P.A."/>
            <person name="Besnard G."/>
        </authorList>
    </citation>
    <scope>NUCLEOTIDE SEQUENCE</scope>
</reference>
<feature type="region of interest" description="Disordered" evidence="10">
    <location>
        <begin position="1803"/>
        <end position="1833"/>
    </location>
</feature>
<feature type="region of interest" description="Disordered" evidence="10">
    <location>
        <begin position="775"/>
        <end position="815"/>
    </location>
</feature>
<dbReference type="InterPro" id="IPR008896">
    <property type="entry name" value="TIC214"/>
</dbReference>
<evidence type="ECO:0000256" key="7">
    <source>
        <dbReference type="ARBA" id="ARBA00022989"/>
    </source>
</evidence>
<feature type="compositionally biased region" description="Basic and acidic residues" evidence="10">
    <location>
        <begin position="775"/>
        <end position="797"/>
    </location>
</feature>
<feature type="compositionally biased region" description="Polar residues" evidence="10">
    <location>
        <begin position="1087"/>
        <end position="1106"/>
    </location>
</feature>
<organism evidence="11">
    <name type="scientific">Jasminum polyanthum</name>
    <dbReference type="NCBI Taxonomy" id="85216"/>
    <lineage>
        <taxon>Eukaryota</taxon>
        <taxon>Viridiplantae</taxon>
        <taxon>Streptophyta</taxon>
        <taxon>Embryophyta</taxon>
        <taxon>Tracheophyta</taxon>
        <taxon>Spermatophyta</taxon>
        <taxon>Magnoliopsida</taxon>
        <taxon>eudicotyledons</taxon>
        <taxon>Gunneridae</taxon>
        <taxon>Pentapetalae</taxon>
        <taxon>asterids</taxon>
        <taxon>lamiids</taxon>
        <taxon>Lamiales</taxon>
        <taxon>Oleaceae</taxon>
        <taxon>Jasmineae</taxon>
        <taxon>Jasminum</taxon>
    </lineage>
</organism>
<dbReference type="EMBL" id="MH817873">
    <property type="protein sequence ID" value="QBS49383.1"/>
    <property type="molecule type" value="Genomic_DNA"/>
</dbReference>
<evidence type="ECO:0000256" key="2">
    <source>
        <dbReference type="ARBA" id="ARBA00009956"/>
    </source>
</evidence>